<evidence type="ECO:0000313" key="3">
    <source>
        <dbReference type="Proteomes" id="UP000503349"/>
    </source>
</evidence>
<feature type="compositionally biased region" description="Acidic residues" evidence="1">
    <location>
        <begin position="26"/>
        <end position="35"/>
    </location>
</feature>
<name>A0A6G1PA22_CHAAH</name>
<organism evidence="2 3">
    <name type="scientific">Channa argus</name>
    <name type="common">Northern snakehead</name>
    <name type="synonym">Ophicephalus argus</name>
    <dbReference type="NCBI Taxonomy" id="215402"/>
    <lineage>
        <taxon>Eukaryota</taxon>
        <taxon>Metazoa</taxon>
        <taxon>Chordata</taxon>
        <taxon>Craniata</taxon>
        <taxon>Vertebrata</taxon>
        <taxon>Euteleostomi</taxon>
        <taxon>Actinopterygii</taxon>
        <taxon>Neopterygii</taxon>
        <taxon>Teleostei</taxon>
        <taxon>Neoteleostei</taxon>
        <taxon>Acanthomorphata</taxon>
        <taxon>Anabantaria</taxon>
        <taxon>Anabantiformes</taxon>
        <taxon>Channoidei</taxon>
        <taxon>Channidae</taxon>
        <taxon>Channa</taxon>
    </lineage>
</organism>
<accession>A0A6G1PA22</accession>
<dbReference type="Proteomes" id="UP000503349">
    <property type="component" value="Chromosome 3"/>
</dbReference>
<reference evidence="2 3" key="1">
    <citation type="submission" date="2019-02" db="EMBL/GenBank/DDBJ databases">
        <title>Opniocepnalus argus genome.</title>
        <authorList>
            <person name="Zhou C."/>
            <person name="Xiao S."/>
        </authorList>
    </citation>
    <scope>NUCLEOTIDE SEQUENCE [LARGE SCALE GENOMIC DNA]</scope>
    <source>
        <strain evidence="2">OARG1902GOOAL</strain>
        <tissue evidence="2">Muscle</tissue>
    </source>
</reference>
<proteinExistence type="predicted"/>
<dbReference type="EMBL" id="CM015714">
    <property type="protein sequence ID" value="KAF3687097.1"/>
    <property type="molecule type" value="Genomic_DNA"/>
</dbReference>
<feature type="compositionally biased region" description="Acidic residues" evidence="1">
    <location>
        <begin position="64"/>
        <end position="78"/>
    </location>
</feature>
<feature type="compositionally biased region" description="Basic and acidic residues" evidence="1">
    <location>
        <begin position="44"/>
        <end position="57"/>
    </location>
</feature>
<gene>
    <name evidence="2" type="ORF">EXN66_Car002769</name>
</gene>
<keyword evidence="3" id="KW-1185">Reference proteome</keyword>
<feature type="region of interest" description="Disordered" evidence="1">
    <location>
        <begin position="1"/>
        <end position="86"/>
    </location>
</feature>
<feature type="compositionally biased region" description="Basic and acidic residues" evidence="1">
    <location>
        <begin position="1"/>
        <end position="16"/>
    </location>
</feature>
<evidence type="ECO:0000313" key="2">
    <source>
        <dbReference type="EMBL" id="KAF3687097.1"/>
    </source>
</evidence>
<evidence type="ECO:0000256" key="1">
    <source>
        <dbReference type="SAM" id="MobiDB-lite"/>
    </source>
</evidence>
<protein>
    <recommendedName>
        <fullName evidence="4">PiggyBac transposable element-derived protein domain-containing protein</fullName>
    </recommendedName>
</protein>
<sequence length="172" mass="19615">MMKWKIEPPKEGHDEESTNSSQEEDKSIEEEEEEGPTVTQATKQCERGKVKSKEKSGKTPTAAEFDESIDQTTTEEENPSGTGQKNRCSLTTILHHIMLEHPQERGIYYQGTTRMNRVCDCQEEKDLKKQERRSMDHGVNQDNVIIVQWCDSKAVDLVSSFVSRTPQGQVKL</sequence>
<dbReference type="AlphaFoldDB" id="A0A6G1PA22"/>
<reference evidence="3" key="2">
    <citation type="submission" date="2019-02" db="EMBL/GenBank/DDBJ databases">
        <title>Opniocepnalus argus Var Kimnra genome.</title>
        <authorList>
            <person name="Zhou C."/>
            <person name="Xiao S."/>
        </authorList>
    </citation>
    <scope>NUCLEOTIDE SEQUENCE [LARGE SCALE GENOMIC DNA]</scope>
</reference>
<evidence type="ECO:0008006" key="4">
    <source>
        <dbReference type="Google" id="ProtNLM"/>
    </source>
</evidence>